<evidence type="ECO:0000313" key="2">
    <source>
        <dbReference type="EMBL" id="KAK1732726.1"/>
    </source>
</evidence>
<organism evidence="2 3">
    <name type="scientific">Skeletonema marinoi</name>
    <dbReference type="NCBI Taxonomy" id="267567"/>
    <lineage>
        <taxon>Eukaryota</taxon>
        <taxon>Sar</taxon>
        <taxon>Stramenopiles</taxon>
        <taxon>Ochrophyta</taxon>
        <taxon>Bacillariophyta</taxon>
        <taxon>Coscinodiscophyceae</taxon>
        <taxon>Thalassiosirophycidae</taxon>
        <taxon>Thalassiosirales</taxon>
        <taxon>Skeletonemataceae</taxon>
        <taxon>Skeletonema</taxon>
        <taxon>Skeletonema marinoi-dohrnii complex</taxon>
    </lineage>
</organism>
<sequence length="231" mass="25760">MVTRILTLVRVRTAPAAIAGQCSSSTQNTHNQNYRRLFNDDEKIILPAAAASAVEAKKEDDKPGDLNRGDSQLREAEATHHAASQRKRQCSESEGEDVVPKKTARKKHRKLCSTDGCKSKSQRGAVVKDAQINLIEEECAPDMEQRWNYAAAKDARVLLETEECVLNLGQRKSYAVAMDAQVKLKREACVGDMGQRGSFAALKDARAILEQEESVTCMQRSNDRRYDYENS</sequence>
<feature type="non-terminal residue" evidence="2">
    <location>
        <position position="231"/>
    </location>
</feature>
<feature type="region of interest" description="Disordered" evidence="1">
    <location>
        <begin position="75"/>
        <end position="109"/>
    </location>
</feature>
<accession>A0AAD8XRY2</accession>
<name>A0AAD8XRY2_9STRA</name>
<dbReference type="Proteomes" id="UP001224775">
    <property type="component" value="Unassembled WGS sequence"/>
</dbReference>
<proteinExistence type="predicted"/>
<dbReference type="AlphaFoldDB" id="A0AAD8XRY2"/>
<evidence type="ECO:0000256" key="1">
    <source>
        <dbReference type="SAM" id="MobiDB-lite"/>
    </source>
</evidence>
<dbReference type="EMBL" id="JATAAI010000059">
    <property type="protein sequence ID" value="KAK1732726.1"/>
    <property type="molecule type" value="Genomic_DNA"/>
</dbReference>
<reference evidence="2" key="1">
    <citation type="submission" date="2023-06" db="EMBL/GenBank/DDBJ databases">
        <title>Survivors Of The Sea: Transcriptome response of Skeletonema marinoi to long-term dormancy.</title>
        <authorList>
            <person name="Pinder M.I.M."/>
            <person name="Kourtchenko O."/>
            <person name="Robertson E.K."/>
            <person name="Larsson T."/>
            <person name="Maumus F."/>
            <person name="Osuna-Cruz C.M."/>
            <person name="Vancaester E."/>
            <person name="Stenow R."/>
            <person name="Vandepoele K."/>
            <person name="Ploug H."/>
            <person name="Bruchert V."/>
            <person name="Godhe A."/>
            <person name="Topel M."/>
        </authorList>
    </citation>
    <scope>NUCLEOTIDE SEQUENCE</scope>
    <source>
        <strain evidence="2">R05AC</strain>
    </source>
</reference>
<protein>
    <submittedName>
        <fullName evidence="2">Uncharacterized protein</fullName>
    </submittedName>
</protein>
<evidence type="ECO:0000313" key="3">
    <source>
        <dbReference type="Proteomes" id="UP001224775"/>
    </source>
</evidence>
<comment type="caution">
    <text evidence="2">The sequence shown here is derived from an EMBL/GenBank/DDBJ whole genome shotgun (WGS) entry which is preliminary data.</text>
</comment>
<gene>
    <name evidence="2" type="ORF">QTG54_016573</name>
</gene>
<keyword evidence="3" id="KW-1185">Reference proteome</keyword>